<gene>
    <name evidence="9" type="ORF">GCM10010470_56490</name>
</gene>
<dbReference type="SUPFAM" id="SSF103481">
    <property type="entry name" value="Multidrug resistance efflux transporter EmrE"/>
    <property type="match status" value="1"/>
</dbReference>
<evidence type="ECO:0000256" key="2">
    <source>
        <dbReference type="ARBA" id="ARBA00022448"/>
    </source>
</evidence>
<keyword evidence="5 8" id="KW-1133">Transmembrane helix</keyword>
<evidence type="ECO:0000256" key="5">
    <source>
        <dbReference type="ARBA" id="ARBA00022989"/>
    </source>
</evidence>
<evidence type="ECO:0000256" key="8">
    <source>
        <dbReference type="SAM" id="Phobius"/>
    </source>
</evidence>
<evidence type="ECO:0000256" key="1">
    <source>
        <dbReference type="ARBA" id="ARBA00004651"/>
    </source>
</evidence>
<feature type="transmembrane region" description="Helical" evidence="8">
    <location>
        <begin position="81"/>
        <end position="100"/>
    </location>
</feature>
<feature type="transmembrane region" description="Helical" evidence="8">
    <location>
        <begin position="30"/>
        <end position="49"/>
    </location>
</feature>
<evidence type="ECO:0000256" key="6">
    <source>
        <dbReference type="ARBA" id="ARBA00023136"/>
    </source>
</evidence>
<dbReference type="Proteomes" id="UP001500979">
    <property type="component" value="Unassembled WGS sequence"/>
</dbReference>
<evidence type="ECO:0000313" key="9">
    <source>
        <dbReference type="EMBL" id="GAA2813732.1"/>
    </source>
</evidence>
<keyword evidence="2" id="KW-0813">Transport</keyword>
<keyword evidence="3" id="KW-1003">Cell membrane</keyword>
<accession>A0ABN3VL20</accession>
<protein>
    <submittedName>
        <fullName evidence="9">SMR family transporter</fullName>
    </submittedName>
</protein>
<dbReference type="PANTHER" id="PTHR30561:SF1">
    <property type="entry name" value="MULTIDRUG TRANSPORTER EMRE"/>
    <property type="match status" value="1"/>
</dbReference>
<dbReference type="InterPro" id="IPR000390">
    <property type="entry name" value="Small_drug/metabolite_transptr"/>
</dbReference>
<dbReference type="RefSeq" id="WP_344684853.1">
    <property type="nucleotide sequence ID" value="NZ_BAAAUX010000026.1"/>
</dbReference>
<keyword evidence="6 8" id="KW-0472">Membrane</keyword>
<keyword evidence="10" id="KW-1185">Reference proteome</keyword>
<name>A0ABN3VL20_9PSEU</name>
<evidence type="ECO:0000313" key="10">
    <source>
        <dbReference type="Proteomes" id="UP001500979"/>
    </source>
</evidence>
<feature type="transmembrane region" description="Helical" evidence="8">
    <location>
        <begin position="56"/>
        <end position="75"/>
    </location>
</feature>
<organism evidence="9 10">
    <name type="scientific">Saccharopolyspora taberi</name>
    <dbReference type="NCBI Taxonomy" id="60895"/>
    <lineage>
        <taxon>Bacteria</taxon>
        <taxon>Bacillati</taxon>
        <taxon>Actinomycetota</taxon>
        <taxon>Actinomycetes</taxon>
        <taxon>Pseudonocardiales</taxon>
        <taxon>Pseudonocardiaceae</taxon>
        <taxon>Saccharopolyspora</taxon>
    </lineage>
</organism>
<dbReference type="Pfam" id="PF00893">
    <property type="entry name" value="Multi_Drug_Res"/>
    <property type="match status" value="1"/>
</dbReference>
<reference evidence="9 10" key="1">
    <citation type="journal article" date="2019" name="Int. J. Syst. Evol. Microbiol.">
        <title>The Global Catalogue of Microorganisms (GCM) 10K type strain sequencing project: providing services to taxonomists for standard genome sequencing and annotation.</title>
        <authorList>
            <consortium name="The Broad Institute Genomics Platform"/>
            <consortium name="The Broad Institute Genome Sequencing Center for Infectious Disease"/>
            <person name="Wu L."/>
            <person name="Ma J."/>
        </authorList>
    </citation>
    <scope>NUCLEOTIDE SEQUENCE [LARGE SCALE GENOMIC DNA]</scope>
    <source>
        <strain evidence="9 10">JCM 9383</strain>
    </source>
</reference>
<dbReference type="InterPro" id="IPR037185">
    <property type="entry name" value="EmrE-like"/>
</dbReference>
<evidence type="ECO:0000256" key="3">
    <source>
        <dbReference type="ARBA" id="ARBA00022475"/>
    </source>
</evidence>
<dbReference type="InterPro" id="IPR045324">
    <property type="entry name" value="Small_multidrug_res"/>
</dbReference>
<dbReference type="Gene3D" id="1.10.3730.20">
    <property type="match status" value="1"/>
</dbReference>
<evidence type="ECO:0000256" key="4">
    <source>
        <dbReference type="ARBA" id="ARBA00022692"/>
    </source>
</evidence>
<sequence length="114" mass="11596">MKKWFLLAGAVCSEVTGSLSLKAATGHPGWYALVVLGYAASFVFLAAVLRNGMALGVAYGVWGALGVGLTAALAAVFFGEALTTTVIAGIGFIVVGVLLIELGSHRAVREEVAA</sequence>
<comment type="similarity">
    <text evidence="7">Belongs to the drug/metabolite transporter (DMT) superfamily. Small multidrug resistance (SMR) (TC 2.A.7.1) family.</text>
</comment>
<dbReference type="PANTHER" id="PTHR30561">
    <property type="entry name" value="SMR FAMILY PROTON-DEPENDENT DRUG EFFLUX TRANSPORTER SUGE"/>
    <property type="match status" value="1"/>
</dbReference>
<dbReference type="EMBL" id="BAAAUX010000026">
    <property type="protein sequence ID" value="GAA2813732.1"/>
    <property type="molecule type" value="Genomic_DNA"/>
</dbReference>
<comment type="subcellular location">
    <subcellularLocation>
        <location evidence="1 7">Cell membrane</location>
        <topology evidence="1 7">Multi-pass membrane protein</topology>
    </subcellularLocation>
</comment>
<keyword evidence="4 7" id="KW-0812">Transmembrane</keyword>
<evidence type="ECO:0000256" key="7">
    <source>
        <dbReference type="RuleBase" id="RU003942"/>
    </source>
</evidence>
<proteinExistence type="inferred from homology"/>
<comment type="caution">
    <text evidence="9">The sequence shown here is derived from an EMBL/GenBank/DDBJ whole genome shotgun (WGS) entry which is preliminary data.</text>
</comment>